<geneLocation type="plasmid" evidence="1">
    <name>pTi_CFBP4424</name>
</geneLocation>
<proteinExistence type="predicted"/>
<dbReference type="PIRSF" id="PIRSF036055">
    <property type="entry name" value="UCP036055"/>
    <property type="match status" value="1"/>
</dbReference>
<accession>A0A2Z2PXH1</accession>
<evidence type="ECO:0000313" key="1">
    <source>
        <dbReference type="EMBL" id="ASK47338.1"/>
    </source>
</evidence>
<reference evidence="1" key="1">
    <citation type="submission" date="2016-10" db="EMBL/GenBank/DDBJ databases">
        <title>Agrobacterium Ti plasmids: Classification based on T-DNA and Vir regions organization.</title>
        <authorList>
            <person name="Nabi N."/>
            <person name="Vial L."/>
            <person name="Ben Hafsa A."/>
            <person name="Chapulliot D."/>
            <person name="Berard A."/>
            <person name="Chauveau A."/>
            <person name="Le Paslier M.-C."/>
            <person name="Harzallah Skhiri F."/>
            <person name="Brunel D."/>
            <person name="Nesme X."/>
            <person name="Chaouachi M."/>
        </authorList>
    </citation>
    <scope>NUCLEOTIDE SEQUENCE</scope>
    <source>
        <strain evidence="1">CFBP4424</strain>
        <plasmid evidence="1">pTi_CFBP4424</plasmid>
    </source>
</reference>
<sequence length="157" mass="17228">MSASLVFTLVPIGSIVSWSDGTPKPPERHEKKLAAWKTRNSAGRLIRKQPSQTRGSYTAPDCFTIHEGDHGSNGTIVLRVYRTFDIGACSLSFSVVERPAIGSVRVFDRAGEGAELVHIADDRPAAEEWLTRHRHPHAVLEEVTRSQESPSEDKAAA</sequence>
<protein>
    <submittedName>
        <fullName evidence="1">Uncharacterized protein</fullName>
    </submittedName>
</protein>
<dbReference type="InterPro" id="IPR017042">
    <property type="entry name" value="UCP036055"/>
</dbReference>
<dbReference type="EMBL" id="KY000062">
    <property type="protein sequence ID" value="ASK47338.1"/>
    <property type="molecule type" value="Genomic_DNA"/>
</dbReference>
<keyword evidence="1" id="KW-0614">Plasmid</keyword>
<organism evidence="1">
    <name type="scientific">Agrobacterium tomkonis</name>
    <dbReference type="NCBI Taxonomy" id="1183410"/>
    <lineage>
        <taxon>Bacteria</taxon>
        <taxon>Pseudomonadati</taxon>
        <taxon>Pseudomonadota</taxon>
        <taxon>Alphaproteobacteria</taxon>
        <taxon>Hyphomicrobiales</taxon>
        <taxon>Rhizobiaceae</taxon>
        <taxon>Rhizobium/Agrobacterium group</taxon>
        <taxon>Agrobacterium</taxon>
        <taxon>Agrobacterium tumefaciens complex</taxon>
    </lineage>
</organism>
<dbReference type="RefSeq" id="WP_172690937.1">
    <property type="nucleotide sequence ID" value="NZ_JABXYF010000012.1"/>
</dbReference>
<name>A0A2Z2PXH1_9HYPH</name>
<dbReference type="AlphaFoldDB" id="A0A2Z2PXH1"/>